<keyword evidence="2" id="KW-1133">Transmembrane helix</keyword>
<evidence type="ECO:0000313" key="4">
    <source>
        <dbReference type="Proteomes" id="UP000658720"/>
    </source>
</evidence>
<feature type="compositionally biased region" description="Basic and acidic residues" evidence="1">
    <location>
        <begin position="179"/>
        <end position="191"/>
    </location>
</feature>
<organism evidence="3 4">
    <name type="scientific">Synechocystis salina LEGE 00031</name>
    <dbReference type="NCBI Taxonomy" id="1828736"/>
    <lineage>
        <taxon>Bacteria</taxon>
        <taxon>Bacillati</taxon>
        <taxon>Cyanobacteriota</taxon>
        <taxon>Cyanophyceae</taxon>
        <taxon>Synechococcales</taxon>
        <taxon>Merismopediaceae</taxon>
        <taxon>Synechocystis</taxon>
    </lineage>
</organism>
<protein>
    <submittedName>
        <fullName evidence="3">Uncharacterized protein</fullName>
    </submittedName>
</protein>
<dbReference type="EMBL" id="JADEVV010000050">
    <property type="protein sequence ID" value="MBE9255137.1"/>
    <property type="molecule type" value="Genomic_DNA"/>
</dbReference>
<evidence type="ECO:0000313" key="3">
    <source>
        <dbReference type="EMBL" id="MBE9255137.1"/>
    </source>
</evidence>
<evidence type="ECO:0000256" key="1">
    <source>
        <dbReference type="SAM" id="MobiDB-lite"/>
    </source>
</evidence>
<comment type="caution">
    <text evidence="3">The sequence shown here is derived from an EMBL/GenBank/DDBJ whole genome shotgun (WGS) entry which is preliminary data.</text>
</comment>
<feature type="transmembrane region" description="Helical" evidence="2">
    <location>
        <begin position="12"/>
        <end position="28"/>
    </location>
</feature>
<keyword evidence="4" id="KW-1185">Reference proteome</keyword>
<accession>A0ABR9VUX6</accession>
<proteinExistence type="predicted"/>
<sequence>MTGKVAESDPKGLLVLILPLAVAMVFIYKTWRWILLGLTLAIAWVAWDNYQWQQKCVAIDPLFNQLVQKNQGIITKADLIDAGIAKGRAAQRYLNDKVAEYGPYEKQVGQAKVYYFISSSTLGNIFDDSEPESKEPDPSSPKLAAATAPVVDHPLVPPQEELMATPVGQSPFSQLAEIKEARKQQEEEKVAEGTAPTESTQAETIPSNSSLTLIQSELAKRLDTTSSTLARRKNEDNFADWSQTRDPDGLAWSYDPESKLFITV</sequence>
<feature type="compositionally biased region" description="Polar residues" evidence="1">
    <location>
        <begin position="196"/>
        <end position="207"/>
    </location>
</feature>
<name>A0ABR9VUX6_9SYNC</name>
<dbReference type="RefSeq" id="WP_194020574.1">
    <property type="nucleotide sequence ID" value="NZ_JADEVV010000050.1"/>
</dbReference>
<keyword evidence="2" id="KW-0472">Membrane</keyword>
<feature type="region of interest" description="Disordered" evidence="1">
    <location>
        <begin position="179"/>
        <end position="207"/>
    </location>
</feature>
<feature type="region of interest" description="Disordered" evidence="1">
    <location>
        <begin position="126"/>
        <end position="146"/>
    </location>
</feature>
<gene>
    <name evidence="3" type="ORF">IQ217_15080</name>
</gene>
<reference evidence="3 4" key="1">
    <citation type="submission" date="2020-10" db="EMBL/GenBank/DDBJ databases">
        <authorList>
            <person name="Castelo-Branco R."/>
            <person name="Eusebio N."/>
            <person name="Adriana R."/>
            <person name="Vieira A."/>
            <person name="Brugerolle De Fraissinette N."/>
            <person name="Rezende De Castro R."/>
            <person name="Schneider M.P."/>
            <person name="Vasconcelos V."/>
            <person name="Leao P.N."/>
        </authorList>
    </citation>
    <scope>NUCLEOTIDE SEQUENCE [LARGE SCALE GENOMIC DNA]</scope>
    <source>
        <strain evidence="3 4">LEGE 00031</strain>
    </source>
</reference>
<evidence type="ECO:0000256" key="2">
    <source>
        <dbReference type="SAM" id="Phobius"/>
    </source>
</evidence>
<feature type="region of interest" description="Disordered" evidence="1">
    <location>
        <begin position="223"/>
        <end position="249"/>
    </location>
</feature>
<dbReference type="Proteomes" id="UP000658720">
    <property type="component" value="Unassembled WGS sequence"/>
</dbReference>
<keyword evidence="2" id="KW-0812">Transmembrane</keyword>